<protein>
    <submittedName>
        <fullName evidence="1">DUF2946 domain-containing protein</fullName>
    </submittedName>
</protein>
<proteinExistence type="predicted"/>
<name>A0ABX8A3Y9_9BRAD</name>
<keyword evidence="2" id="KW-1185">Reference proteome</keyword>
<evidence type="ECO:0000313" key="2">
    <source>
        <dbReference type="Proteomes" id="UP000682843"/>
    </source>
</evidence>
<evidence type="ECO:0000313" key="1">
    <source>
        <dbReference type="EMBL" id="QUS38356.1"/>
    </source>
</evidence>
<dbReference type="RefSeq" id="WP_211911892.1">
    <property type="nucleotide sequence ID" value="NZ_CP036498.1"/>
</dbReference>
<dbReference type="EMBL" id="CP036498">
    <property type="protein sequence ID" value="QUS38356.1"/>
    <property type="molecule type" value="Genomic_DNA"/>
</dbReference>
<organism evidence="1 2">
    <name type="scientific">Tardiphaga alba</name>
    <dbReference type="NCBI Taxonomy" id="340268"/>
    <lineage>
        <taxon>Bacteria</taxon>
        <taxon>Pseudomonadati</taxon>
        <taxon>Pseudomonadota</taxon>
        <taxon>Alphaproteobacteria</taxon>
        <taxon>Hyphomicrobiales</taxon>
        <taxon>Nitrobacteraceae</taxon>
        <taxon>Tardiphaga</taxon>
    </lineage>
</organism>
<dbReference type="Proteomes" id="UP000682843">
    <property type="component" value="Chromosome"/>
</dbReference>
<sequence>MKWFRDHIRNGAKLALFALAVELVLSLGHLHLDEVHAAPGDAAAITHVEAPSAPDTDHQQHRAGLPCDICAVMAIAGHVLFSPPPILLLPDAAEITYAAVKAEFDHLDSISGAPQPRGPPNI</sequence>
<gene>
    <name evidence="1" type="ORF">RPMA_05475</name>
</gene>
<accession>A0ABX8A3Y9</accession>
<reference evidence="1 2" key="1">
    <citation type="submission" date="2019-02" db="EMBL/GenBank/DDBJ databases">
        <title>Emended description of the genus Rhodopseudomonas and description of Rhodopseudomonas albus sp. nov., a non-phototrophic, heavy-metal-tolerant bacterium isolated from garden soil.</title>
        <authorList>
            <person name="Bao Z."/>
            <person name="Cao W.W."/>
            <person name="Sato Y."/>
            <person name="Nishizawa T."/>
            <person name="Zhao J."/>
            <person name="Guo Y."/>
            <person name="Ohta H."/>
        </authorList>
    </citation>
    <scope>NUCLEOTIDE SEQUENCE [LARGE SCALE GENOMIC DNA]</scope>
    <source>
        <strain evidence="1 2">SK50-23</strain>
    </source>
</reference>